<evidence type="ECO:0008006" key="7">
    <source>
        <dbReference type="Google" id="ProtNLM"/>
    </source>
</evidence>
<dbReference type="Proteomes" id="UP000524535">
    <property type="component" value="Unassembled WGS sequence"/>
</dbReference>
<evidence type="ECO:0000313" key="4">
    <source>
        <dbReference type="Proteomes" id="UP000520770"/>
    </source>
</evidence>
<organism evidence="2 5">
    <name type="scientific">Aliirhizobium cellulosilyticum</name>
    <dbReference type="NCBI Taxonomy" id="393664"/>
    <lineage>
        <taxon>Bacteria</taxon>
        <taxon>Pseudomonadati</taxon>
        <taxon>Pseudomonadota</taxon>
        <taxon>Alphaproteobacteria</taxon>
        <taxon>Hyphomicrobiales</taxon>
        <taxon>Rhizobiaceae</taxon>
        <taxon>Aliirhizobium</taxon>
    </lineage>
</organism>
<sequence length="91" mass="10121">MNEDRDQSERFLALVAEHQAKDLRLTSLQAALIVAAEQGIAVDSRSFARLLGVAHALALRELNALVEMGGPLRIVKREARTLRSFYVVEHP</sequence>
<evidence type="ECO:0000313" key="1">
    <source>
        <dbReference type="EMBL" id="MBB4346434.1"/>
    </source>
</evidence>
<dbReference type="EMBL" id="JACIGY010000001">
    <property type="protein sequence ID" value="MBB4411172.1"/>
    <property type="molecule type" value="Genomic_DNA"/>
</dbReference>
<dbReference type="EMBL" id="JACIHM010000001">
    <property type="protein sequence ID" value="MBB4445861.1"/>
    <property type="molecule type" value="Genomic_DNA"/>
</dbReference>
<evidence type="ECO:0000313" key="5">
    <source>
        <dbReference type="Proteomes" id="UP000524535"/>
    </source>
</evidence>
<accession>A0A7W4XFS7</accession>
<evidence type="ECO:0000313" key="6">
    <source>
        <dbReference type="Proteomes" id="UP000576087"/>
    </source>
</evidence>
<evidence type="ECO:0000313" key="2">
    <source>
        <dbReference type="EMBL" id="MBB4411172.1"/>
    </source>
</evidence>
<evidence type="ECO:0000313" key="3">
    <source>
        <dbReference type="EMBL" id="MBB4445861.1"/>
    </source>
</evidence>
<dbReference type="Proteomes" id="UP000520770">
    <property type="component" value="Unassembled WGS sequence"/>
</dbReference>
<dbReference type="EMBL" id="JACIGW010000001">
    <property type="protein sequence ID" value="MBB4346434.1"/>
    <property type="molecule type" value="Genomic_DNA"/>
</dbReference>
<dbReference type="AlphaFoldDB" id="A0A7W4XFS7"/>
<gene>
    <name evidence="2" type="ORF">GGE31_001643</name>
    <name evidence="1" type="ORF">GGE33_000142</name>
    <name evidence="3" type="ORF">GGE35_001643</name>
</gene>
<name>A0A7W4XFS7_9HYPH</name>
<reference evidence="4 5" key="1">
    <citation type="submission" date="2020-08" db="EMBL/GenBank/DDBJ databases">
        <title>Genomic Encyclopedia of Type Strains, Phase IV (KMG-V): Genome sequencing to study the core and pangenomes of soil and plant-associated prokaryotes.</title>
        <authorList>
            <person name="Whitman W."/>
        </authorList>
    </citation>
    <scope>NUCLEOTIDE SEQUENCE [LARGE SCALE GENOMIC DNA]</scope>
    <source>
        <strain evidence="2 5">SEMIA 444</strain>
        <strain evidence="1 4">SEMIA 448</strain>
        <strain evidence="3 6">SEMIA 452</strain>
    </source>
</reference>
<proteinExistence type="predicted"/>
<keyword evidence="5" id="KW-1185">Reference proteome</keyword>
<protein>
    <recommendedName>
        <fullName evidence="7">Formate dehydrogenase F4B subunit</fullName>
    </recommendedName>
</protein>
<dbReference type="RefSeq" id="WP_148143018.1">
    <property type="nucleotide sequence ID" value="NZ_JACIGW010000001.1"/>
</dbReference>
<dbReference type="Proteomes" id="UP000576087">
    <property type="component" value="Unassembled WGS sequence"/>
</dbReference>
<comment type="caution">
    <text evidence="2">The sequence shown here is derived from an EMBL/GenBank/DDBJ whole genome shotgun (WGS) entry which is preliminary data.</text>
</comment>